<proteinExistence type="predicted"/>
<dbReference type="STRING" id="1802660.A2735_03545"/>
<dbReference type="EMBL" id="MGJA01000010">
    <property type="protein sequence ID" value="OGM97652.1"/>
    <property type="molecule type" value="Genomic_DNA"/>
</dbReference>
<evidence type="ECO:0000313" key="3">
    <source>
        <dbReference type="Proteomes" id="UP000178520"/>
    </source>
</evidence>
<feature type="region of interest" description="Disordered" evidence="1">
    <location>
        <begin position="1"/>
        <end position="73"/>
    </location>
</feature>
<sequence>MNTEKGGRRGFHSLSLRERHEVSSKGGRAAHKKKTCHEWTVEEAREAGRRGGKKTQAKRRRLKKLIPDDPPGM</sequence>
<gene>
    <name evidence="2" type="ORF">A2735_03545</name>
</gene>
<name>A0A1F8EA45_9BACT</name>
<evidence type="ECO:0000256" key="1">
    <source>
        <dbReference type="SAM" id="MobiDB-lite"/>
    </source>
</evidence>
<dbReference type="Proteomes" id="UP000178520">
    <property type="component" value="Unassembled WGS sequence"/>
</dbReference>
<dbReference type="AlphaFoldDB" id="A0A1F8EA45"/>
<accession>A0A1F8EA45</accession>
<comment type="caution">
    <text evidence="2">The sequence shown here is derived from an EMBL/GenBank/DDBJ whole genome shotgun (WGS) entry which is preliminary data.</text>
</comment>
<protein>
    <recommendedName>
        <fullName evidence="4">Stress-induced protein</fullName>
    </recommendedName>
</protein>
<feature type="compositionally biased region" description="Basic residues" evidence="1">
    <location>
        <begin position="50"/>
        <end position="64"/>
    </location>
</feature>
<reference evidence="2 3" key="1">
    <citation type="journal article" date="2016" name="Nat. Commun.">
        <title>Thousands of microbial genomes shed light on interconnected biogeochemical processes in an aquifer system.</title>
        <authorList>
            <person name="Anantharaman K."/>
            <person name="Brown C.T."/>
            <person name="Hug L.A."/>
            <person name="Sharon I."/>
            <person name="Castelle C.J."/>
            <person name="Probst A.J."/>
            <person name="Thomas B.C."/>
            <person name="Singh A."/>
            <person name="Wilkins M.J."/>
            <person name="Karaoz U."/>
            <person name="Brodie E.L."/>
            <person name="Williams K.H."/>
            <person name="Hubbard S.S."/>
            <person name="Banfield J.F."/>
        </authorList>
    </citation>
    <scope>NUCLEOTIDE SEQUENCE [LARGE SCALE GENOMIC DNA]</scope>
</reference>
<evidence type="ECO:0000313" key="2">
    <source>
        <dbReference type="EMBL" id="OGM97652.1"/>
    </source>
</evidence>
<organism evidence="2 3">
    <name type="scientific">Candidatus Yanofskybacteria bacterium RIFCSPHIGHO2_01_FULL_41_21</name>
    <dbReference type="NCBI Taxonomy" id="1802660"/>
    <lineage>
        <taxon>Bacteria</taxon>
        <taxon>Candidatus Yanofskyibacteriota</taxon>
    </lineage>
</organism>
<feature type="compositionally biased region" description="Basic and acidic residues" evidence="1">
    <location>
        <begin position="36"/>
        <end position="49"/>
    </location>
</feature>
<evidence type="ECO:0008006" key="4">
    <source>
        <dbReference type="Google" id="ProtNLM"/>
    </source>
</evidence>